<organism evidence="1 2">
    <name type="scientific">Vitreoscilla filiformis</name>
    <dbReference type="NCBI Taxonomy" id="63"/>
    <lineage>
        <taxon>Bacteria</taxon>
        <taxon>Pseudomonadati</taxon>
        <taxon>Pseudomonadota</taxon>
        <taxon>Betaproteobacteria</taxon>
        <taxon>Neisseriales</taxon>
        <taxon>Neisseriaceae</taxon>
        <taxon>Vitreoscilla</taxon>
    </lineage>
</organism>
<dbReference type="AlphaFoldDB" id="A0A221KCE1"/>
<dbReference type="EMBL" id="CP022423">
    <property type="protein sequence ID" value="ASM76692.1"/>
    <property type="molecule type" value="Genomic_DNA"/>
</dbReference>
<evidence type="ECO:0000313" key="1">
    <source>
        <dbReference type="EMBL" id="ASM76692.1"/>
    </source>
</evidence>
<dbReference type="Proteomes" id="UP000199729">
    <property type="component" value="Chromosome"/>
</dbReference>
<name>A0A221KCE1_VITFI</name>
<keyword evidence="2" id="KW-1185">Reference proteome</keyword>
<dbReference type="KEGG" id="vff:VITFI_CDS0914"/>
<sequence length="59" mass="6361">MWLVRQQLPGSVADAGGGALAQNLDVARARAVYGLRFVRAALPVWRHSNAGGVFFKPLK</sequence>
<reference evidence="1 2" key="1">
    <citation type="submission" date="2017-07" db="EMBL/GenBank/DDBJ databases">
        <title>Complete Genome Sequence of the cosmetic ferment Vitreoscilla filiformis (ATCC15551).</title>
        <authorList>
            <person name="Contreras S."/>
            <person name="Sagory-Zalkind P."/>
            <person name="Blanquart H."/>
            <person name="Iltis A."/>
            <person name="Morand S.C."/>
        </authorList>
    </citation>
    <scope>NUCLEOTIDE SEQUENCE [LARGE SCALE GENOMIC DNA]</scope>
    <source>
        <strain evidence="1 2">ATCC 15551</strain>
    </source>
</reference>
<protein>
    <submittedName>
        <fullName evidence="1">Uncharacterized protein</fullName>
    </submittedName>
</protein>
<accession>A0A221KCE1</accession>
<proteinExistence type="predicted"/>
<gene>
    <name evidence="1" type="ORF">VITFI_CDS0914</name>
</gene>
<evidence type="ECO:0000313" key="2">
    <source>
        <dbReference type="Proteomes" id="UP000199729"/>
    </source>
</evidence>